<protein>
    <submittedName>
        <fullName evidence="3">DUF4371 domain-containing protein</fullName>
    </submittedName>
</protein>
<dbReference type="EMBL" id="UYSU01046321">
    <property type="protein sequence ID" value="VDM05503.1"/>
    <property type="molecule type" value="Genomic_DNA"/>
</dbReference>
<accession>A0A183TRL9</accession>
<evidence type="ECO:0000313" key="2">
    <source>
        <dbReference type="Proteomes" id="UP000275846"/>
    </source>
</evidence>
<dbReference type="PANTHER" id="PTHR45913">
    <property type="entry name" value="EPM2A-INTERACTING PROTEIN 1"/>
    <property type="match status" value="1"/>
</dbReference>
<reference evidence="1 2" key="2">
    <citation type="submission" date="2018-11" db="EMBL/GenBank/DDBJ databases">
        <authorList>
            <consortium name="Pathogen Informatics"/>
        </authorList>
    </citation>
    <scope>NUCLEOTIDE SEQUENCE [LARGE SCALE GENOMIC DNA]</scope>
    <source>
        <strain evidence="1 2">NST_G2</strain>
    </source>
</reference>
<keyword evidence="2" id="KW-1185">Reference proteome</keyword>
<reference evidence="3" key="1">
    <citation type="submission" date="2016-06" db="UniProtKB">
        <authorList>
            <consortium name="WormBaseParasite"/>
        </authorList>
    </citation>
    <scope>IDENTIFICATION</scope>
</reference>
<gene>
    <name evidence="1" type="ORF">SSLN_LOCUS19117</name>
</gene>
<evidence type="ECO:0000313" key="1">
    <source>
        <dbReference type="EMBL" id="VDM05503.1"/>
    </source>
</evidence>
<dbReference type="AlphaFoldDB" id="A0A183TRL9"/>
<dbReference type="STRING" id="70667.A0A183TRL9"/>
<dbReference type="OrthoDB" id="6611647at2759"/>
<proteinExistence type="predicted"/>
<sequence length="179" mass="20217">MHTFTDADFVMDCILAAVDFICPEQHDVFKAIPLSARTVTQRLEDLASDVQSSMLTKFKNLDIFSIALDESINIKETVQLAIFVHGITQHLEVAAEADYGDLLYHTEVRWLSHGNVLKHVFALRHEIVSTVIDRGLKGFQTFSDEVWLHRVGFHTEIVALTLAVNFLTSRSPSPLKIRV</sequence>
<dbReference type="PANTHER" id="PTHR45913:SF5">
    <property type="entry name" value="GENERAL TRANSCRIPTION FACTOR II-I REPEAT DOMAIN-CONTAINING PROTEIN 2A-LIKE PROTEIN"/>
    <property type="match status" value="1"/>
</dbReference>
<dbReference type="Proteomes" id="UP000275846">
    <property type="component" value="Unassembled WGS sequence"/>
</dbReference>
<organism evidence="3">
    <name type="scientific">Schistocephalus solidus</name>
    <name type="common">Tapeworm</name>
    <dbReference type="NCBI Taxonomy" id="70667"/>
    <lineage>
        <taxon>Eukaryota</taxon>
        <taxon>Metazoa</taxon>
        <taxon>Spiralia</taxon>
        <taxon>Lophotrochozoa</taxon>
        <taxon>Platyhelminthes</taxon>
        <taxon>Cestoda</taxon>
        <taxon>Eucestoda</taxon>
        <taxon>Diphyllobothriidea</taxon>
        <taxon>Diphyllobothriidae</taxon>
        <taxon>Schistocephalus</taxon>
    </lineage>
</organism>
<dbReference type="WBParaSite" id="SSLN_0001984101-mRNA-1">
    <property type="protein sequence ID" value="SSLN_0001984101-mRNA-1"/>
    <property type="gene ID" value="SSLN_0001984101"/>
</dbReference>
<evidence type="ECO:0000313" key="3">
    <source>
        <dbReference type="WBParaSite" id="SSLN_0001984101-mRNA-1"/>
    </source>
</evidence>
<name>A0A183TRL9_SCHSO</name>